<proteinExistence type="predicted"/>
<evidence type="ECO:0000259" key="2">
    <source>
        <dbReference type="Pfam" id="PF07727"/>
    </source>
</evidence>
<feature type="region of interest" description="Disordered" evidence="1">
    <location>
        <begin position="208"/>
        <end position="262"/>
    </location>
</feature>
<sequence>MPPIPNPPPPLPPPADPFVHYVWPLRVPAQAQDPRTLRPATVPATQALPPRRALTTPVAPLPRLEPNRTAEAERRAEIPSASRKRDRQEYEGEGDDAGAGAVGGGADRVAEEQHAGRGWAQLVRSSTEPNRERARQWMRVQMKLEEAGHTGWSRGSHFGRPKARLRISGSTNTADVLAHYFELIVPSDVDKGLSMSPNTKHLSRLAHKMSVKRANPPARDDDLVSVSSGVSESSRGSAGSTATSSRSETPVPFKSIMRRSERRESNGLAPVNITYHGEDGLVKWQWQRPQPRRSITLSVAFFACPPPQASSLWHEAGCPPPGVFYIFEDDHYTVLAIATDDFTIITDSDATAAQLKKQLNEHFEIVDLGPISWLFGVGITRDIDKRTITVGQQAYIKQIVAGFKLESARTTVTPMDLERNANYSPISPSVSSILLTPAEKTTYREMIGSLKYVTVMTRPDIAFAVSTLSQYLDPPYMTHLTAVKWIFRYLNGTKSMKLILGSADVKSSGYSDADWASHLHHHSISGLVFLIGCGAVS</sequence>
<gene>
    <name evidence="3" type="ORF">LshimejAT787_1502110</name>
</gene>
<organism evidence="3 4">
    <name type="scientific">Lyophyllum shimeji</name>
    <name type="common">Hon-shimeji</name>
    <name type="synonym">Tricholoma shimeji</name>
    <dbReference type="NCBI Taxonomy" id="47721"/>
    <lineage>
        <taxon>Eukaryota</taxon>
        <taxon>Fungi</taxon>
        <taxon>Dikarya</taxon>
        <taxon>Basidiomycota</taxon>
        <taxon>Agaricomycotina</taxon>
        <taxon>Agaricomycetes</taxon>
        <taxon>Agaricomycetidae</taxon>
        <taxon>Agaricales</taxon>
        <taxon>Tricholomatineae</taxon>
        <taxon>Lyophyllaceae</taxon>
        <taxon>Lyophyllum</taxon>
    </lineage>
</organism>
<reference evidence="3" key="1">
    <citation type="submission" date="2022-07" db="EMBL/GenBank/DDBJ databases">
        <title>The genome of Lyophyllum shimeji provides insight into the initial evolution of ectomycorrhizal fungal genome.</title>
        <authorList>
            <person name="Kobayashi Y."/>
            <person name="Shibata T."/>
            <person name="Hirakawa H."/>
            <person name="Shigenobu S."/>
            <person name="Nishiyama T."/>
            <person name="Yamada A."/>
            <person name="Hasebe M."/>
            <person name="Kawaguchi M."/>
        </authorList>
    </citation>
    <scope>NUCLEOTIDE SEQUENCE</scope>
    <source>
        <strain evidence="3">AT787</strain>
    </source>
</reference>
<evidence type="ECO:0000313" key="3">
    <source>
        <dbReference type="EMBL" id="GLB44027.1"/>
    </source>
</evidence>
<keyword evidence="4" id="KW-1185">Reference proteome</keyword>
<feature type="region of interest" description="Disordered" evidence="1">
    <location>
        <begin position="30"/>
        <end position="104"/>
    </location>
</feature>
<dbReference type="EMBL" id="BRPK01000015">
    <property type="protein sequence ID" value="GLB44027.1"/>
    <property type="molecule type" value="Genomic_DNA"/>
</dbReference>
<dbReference type="OrthoDB" id="128382at2759"/>
<feature type="domain" description="Reverse transcriptase Ty1/copia-type" evidence="2">
    <location>
        <begin position="328"/>
        <end position="415"/>
    </location>
</feature>
<dbReference type="Pfam" id="PF07727">
    <property type="entry name" value="RVT_2"/>
    <property type="match status" value="1"/>
</dbReference>
<evidence type="ECO:0000256" key="1">
    <source>
        <dbReference type="SAM" id="MobiDB-lite"/>
    </source>
</evidence>
<comment type="caution">
    <text evidence="3">The sequence shown here is derived from an EMBL/GenBank/DDBJ whole genome shotgun (WGS) entry which is preliminary data.</text>
</comment>
<feature type="compositionally biased region" description="Basic and acidic residues" evidence="1">
    <location>
        <begin position="65"/>
        <end position="77"/>
    </location>
</feature>
<name>A0A9P3PZD9_LYOSH</name>
<protein>
    <recommendedName>
        <fullName evidence="2">Reverse transcriptase Ty1/copia-type domain-containing protein</fullName>
    </recommendedName>
</protein>
<dbReference type="PANTHER" id="PTHR11439">
    <property type="entry name" value="GAG-POL-RELATED RETROTRANSPOSON"/>
    <property type="match status" value="1"/>
</dbReference>
<dbReference type="Proteomes" id="UP001063166">
    <property type="component" value="Unassembled WGS sequence"/>
</dbReference>
<accession>A0A9P3PZD9</accession>
<evidence type="ECO:0000313" key="4">
    <source>
        <dbReference type="Proteomes" id="UP001063166"/>
    </source>
</evidence>
<dbReference type="InterPro" id="IPR013103">
    <property type="entry name" value="RVT_2"/>
</dbReference>
<dbReference type="AlphaFoldDB" id="A0A9P3PZD9"/>
<feature type="region of interest" description="Disordered" evidence="1">
    <location>
        <begin position="113"/>
        <end position="132"/>
    </location>
</feature>
<dbReference type="PANTHER" id="PTHR11439:SF483">
    <property type="entry name" value="PEPTIDE SYNTHASE GLIP-LIKE, PUTATIVE (AFU_ORTHOLOGUE AFUA_3G12920)-RELATED"/>
    <property type="match status" value="1"/>
</dbReference>
<feature type="compositionally biased region" description="Low complexity" evidence="1">
    <location>
        <begin position="224"/>
        <end position="249"/>
    </location>
</feature>